<dbReference type="EMBL" id="JAMWYS010000058">
    <property type="protein sequence ID" value="MCO4294520.1"/>
    <property type="molecule type" value="Genomic_DNA"/>
</dbReference>
<keyword evidence="2" id="KW-1185">Reference proteome</keyword>
<evidence type="ECO:0000313" key="1">
    <source>
        <dbReference type="EMBL" id="MCO4294520.1"/>
    </source>
</evidence>
<sequence>METKVKLLAVFSEETHLFFEDFNSDKLWAQSKNVHKDTTNNKGYDWDIKEFNTQGEADAFYQGLSAGNGWKSQVYTESRLSENTLVTEQAHKRPRTPKLPKELSDLLTYILENGCDEESYKKVTFLLKQLEKPSRHKCGCIMHIDENEKNEETNSTL</sequence>
<comment type="caution">
    <text evidence="1">The sequence shown here is derived from an EMBL/GenBank/DDBJ whole genome shotgun (WGS) entry which is preliminary data.</text>
</comment>
<evidence type="ECO:0000313" key="2">
    <source>
        <dbReference type="Proteomes" id="UP001155182"/>
    </source>
</evidence>
<gene>
    <name evidence="1" type="ORF">NF867_16780</name>
</gene>
<organism evidence="1 2">
    <name type="scientific">Solitalea agri</name>
    <dbReference type="NCBI Taxonomy" id="2953739"/>
    <lineage>
        <taxon>Bacteria</taxon>
        <taxon>Pseudomonadati</taxon>
        <taxon>Bacteroidota</taxon>
        <taxon>Sphingobacteriia</taxon>
        <taxon>Sphingobacteriales</taxon>
        <taxon>Sphingobacteriaceae</taxon>
        <taxon>Solitalea</taxon>
    </lineage>
</organism>
<accession>A0A9X2JF21</accession>
<name>A0A9X2JF21_9SPHI</name>
<dbReference type="RefSeq" id="WP_252589553.1">
    <property type="nucleotide sequence ID" value="NZ_JAMWYS010000058.1"/>
</dbReference>
<dbReference type="Proteomes" id="UP001155182">
    <property type="component" value="Unassembled WGS sequence"/>
</dbReference>
<protein>
    <submittedName>
        <fullName evidence="1">Uncharacterized protein</fullName>
    </submittedName>
</protein>
<reference evidence="1" key="1">
    <citation type="submission" date="2022-06" db="EMBL/GenBank/DDBJ databases">
        <title>Solitalea sp. MAHUQ-68 isolated from rhizospheric soil.</title>
        <authorList>
            <person name="Huq M.A."/>
        </authorList>
    </citation>
    <scope>NUCLEOTIDE SEQUENCE</scope>
    <source>
        <strain evidence="1">MAHUQ-68</strain>
    </source>
</reference>
<dbReference type="AlphaFoldDB" id="A0A9X2JF21"/>
<proteinExistence type="predicted"/>